<comment type="caution">
    <text evidence="1">The sequence shown here is derived from an EMBL/GenBank/DDBJ whole genome shotgun (WGS) entry which is preliminary data.</text>
</comment>
<evidence type="ECO:0000313" key="2">
    <source>
        <dbReference type="Proteomes" id="UP000252405"/>
    </source>
</evidence>
<proteinExistence type="predicted"/>
<organism evidence="1 2">
    <name type="scientific">Billgrantia montanilacus</name>
    <dbReference type="NCBI Taxonomy" id="2282305"/>
    <lineage>
        <taxon>Bacteria</taxon>
        <taxon>Pseudomonadati</taxon>
        <taxon>Pseudomonadota</taxon>
        <taxon>Gammaproteobacteria</taxon>
        <taxon>Oceanospirillales</taxon>
        <taxon>Halomonadaceae</taxon>
        <taxon>Billgrantia</taxon>
    </lineage>
</organism>
<protein>
    <submittedName>
        <fullName evidence="1">Uncharacterized protein</fullName>
    </submittedName>
</protein>
<dbReference type="EMBL" id="QPII01000002">
    <property type="protein sequence ID" value="RCV90842.1"/>
    <property type="molecule type" value="Genomic_DNA"/>
</dbReference>
<accession>A0A368U419</accession>
<dbReference type="Proteomes" id="UP000252405">
    <property type="component" value="Unassembled WGS sequence"/>
</dbReference>
<reference evidence="1 2" key="1">
    <citation type="submission" date="2018-07" db="EMBL/GenBank/DDBJ databases">
        <title>Halomonas montanilacus sp. nov., isolated from Lake Pengyan on Tibetan Plateau.</title>
        <authorList>
            <person name="Lu H."/>
            <person name="Xing P."/>
            <person name="Wu Q."/>
        </authorList>
    </citation>
    <scope>NUCLEOTIDE SEQUENCE [LARGE SCALE GENOMIC DNA]</scope>
    <source>
        <strain evidence="1 2">PYC7W</strain>
    </source>
</reference>
<gene>
    <name evidence="1" type="ORF">DU505_02750</name>
</gene>
<name>A0A368U419_9GAMM</name>
<dbReference type="AlphaFoldDB" id="A0A368U419"/>
<sequence length="109" mass="12051">MFRPLEAGQLFITTLLQWIARSGILFLQIVRCAAFEDIGFRRVLLSRTLGSNGFCHRGLGRRGMASGFEIMMLRVVADRRIGREDDVGSQAGAERGAKAARWRGLGIAV</sequence>
<keyword evidence="2" id="KW-1185">Reference proteome</keyword>
<evidence type="ECO:0000313" key="1">
    <source>
        <dbReference type="EMBL" id="RCV90842.1"/>
    </source>
</evidence>